<reference evidence="1" key="1">
    <citation type="submission" date="2022-11" db="EMBL/GenBank/DDBJ databases">
        <title>WGS of Natronobacillus azotifigens 24KS-1, an anaerobic diazotrophic haloalkaliphile from soda-rich habitats.</title>
        <authorList>
            <person name="Sorokin D.Y."/>
            <person name="Merkel A.Y."/>
        </authorList>
    </citation>
    <scope>NUCLEOTIDE SEQUENCE</scope>
    <source>
        <strain evidence="1">24KS-1</strain>
    </source>
</reference>
<dbReference type="EMBL" id="JAPRAT010000053">
    <property type="protein sequence ID" value="MCZ0704645.1"/>
    <property type="molecule type" value="Genomic_DNA"/>
</dbReference>
<dbReference type="AlphaFoldDB" id="A0A9J6RGT0"/>
<evidence type="ECO:0000313" key="1">
    <source>
        <dbReference type="EMBL" id="MCZ0704645.1"/>
    </source>
</evidence>
<organism evidence="1 2">
    <name type="scientific">Natronobacillus azotifigens</name>
    <dbReference type="NCBI Taxonomy" id="472978"/>
    <lineage>
        <taxon>Bacteria</taxon>
        <taxon>Bacillati</taxon>
        <taxon>Bacillota</taxon>
        <taxon>Bacilli</taxon>
        <taxon>Bacillales</taxon>
        <taxon>Bacillaceae</taxon>
        <taxon>Natronobacillus</taxon>
    </lineage>
</organism>
<sequence>MSNLSYLNLESELYKKIGNTSSIDDEKRKNELKEELKDWTIIKAQDSNFWSGGLGAIAVKKGHDIVIGYRGTKLDAFR</sequence>
<dbReference type="RefSeq" id="WP_268781423.1">
    <property type="nucleotide sequence ID" value="NZ_JAPRAT010000053.1"/>
</dbReference>
<comment type="caution">
    <text evidence="1">The sequence shown here is derived from an EMBL/GenBank/DDBJ whole genome shotgun (WGS) entry which is preliminary data.</text>
</comment>
<gene>
    <name evidence="1" type="ORF">OWO01_15725</name>
</gene>
<protein>
    <submittedName>
        <fullName evidence="1">Uncharacterized protein</fullName>
    </submittedName>
</protein>
<accession>A0A9J6RGT0</accession>
<keyword evidence="2" id="KW-1185">Reference proteome</keyword>
<name>A0A9J6RGT0_9BACI</name>
<proteinExistence type="predicted"/>
<dbReference type="Proteomes" id="UP001084197">
    <property type="component" value="Unassembled WGS sequence"/>
</dbReference>
<evidence type="ECO:0000313" key="2">
    <source>
        <dbReference type="Proteomes" id="UP001084197"/>
    </source>
</evidence>